<sequence length="555" mass="61318">MSHFWTFAVLLIFTWTGALTQDENRVVFSLGTFRNVTVPQNTTVQAVVSRIPSDVTRIVVQFHARNRNVTLSYTQVPSAGSAHTAADTGLLSPLLPQQTSLAWFLLSSHRRPVTGIGAILPYRAADPVPGACSLENDLKMDPNIHLRYNLFQTSIRFAPAHTGYARGGSPLACNATQERLEYDVYRYFLPTGDLSELTLLYHLQITASTQGMKDHGSKVATLSLTNGTSASFSSTPGQGVIYSVIVRDVGRNTSASYVPAHSYGCSFSSLLDGCLTLGRISTKVFFTLCGVGGLFVCFFGHRFFKCEMFWMGYVFAAVIFFVLLTKTTVLDYDIRLALAAVMGVVGGAVLVLSWWRFGSIMACVLVVGLILGFLLAAIVFYTPLGDLAVFRSAVAFWVTFSCIMVVVPLLFVRWPREGNIVSCGVSGGYAVVLSVNAYVCTSLSYITLDILKRFINTDFNRDFIRVPLRDIDLGMLTVWAVLGASGIALQLYRERQRPFFPPSPYVLWRQARERRKTNVLDPSHHVPGLPGRMRARIQGLLRKTEPADERTPLLL</sequence>
<dbReference type="GO" id="GO:0043069">
    <property type="term" value="P:negative regulation of programmed cell death"/>
    <property type="evidence" value="ECO:0007669"/>
    <property type="project" value="TreeGrafter"/>
</dbReference>
<evidence type="ECO:0000259" key="7">
    <source>
        <dbReference type="Pfam" id="PF13886"/>
    </source>
</evidence>
<evidence type="ECO:0000313" key="9">
    <source>
        <dbReference type="Proteomes" id="UP001152803"/>
    </source>
</evidence>
<comment type="caution">
    <text evidence="8">The sequence shown here is derived from an EMBL/GenBank/DDBJ whole genome shotgun (WGS) entry which is preliminary data.</text>
</comment>
<gene>
    <name evidence="8" type="ORF">COCON_G00114070</name>
</gene>
<dbReference type="PANTHER" id="PTHR15937">
    <property type="entry name" value="TRANSMEMBRANE 7 SUPERFAMILY MEMBER 3"/>
    <property type="match status" value="1"/>
</dbReference>
<dbReference type="AlphaFoldDB" id="A0A9Q1DGA0"/>
<dbReference type="PANTHER" id="PTHR15937:SF3">
    <property type="entry name" value="TRANSMEMBRANE 7 SUPERFAMILY MEMBER 3"/>
    <property type="match status" value="1"/>
</dbReference>
<evidence type="ECO:0000313" key="8">
    <source>
        <dbReference type="EMBL" id="KAJ8268800.1"/>
    </source>
</evidence>
<proteinExistence type="predicted"/>
<evidence type="ECO:0000256" key="1">
    <source>
        <dbReference type="ARBA" id="ARBA00004141"/>
    </source>
</evidence>
<evidence type="ECO:0000256" key="6">
    <source>
        <dbReference type="SAM" id="SignalP"/>
    </source>
</evidence>
<dbReference type="InterPro" id="IPR025256">
    <property type="entry name" value="TM7S3/TM198-like_dom"/>
</dbReference>
<keyword evidence="4 5" id="KW-0472">Membrane</keyword>
<accession>A0A9Q1DGA0</accession>
<dbReference type="Pfam" id="PF13886">
    <property type="entry name" value="TM7S3_TM198"/>
    <property type="match status" value="1"/>
</dbReference>
<dbReference type="GO" id="GO:0005886">
    <property type="term" value="C:plasma membrane"/>
    <property type="evidence" value="ECO:0007669"/>
    <property type="project" value="TreeGrafter"/>
</dbReference>
<feature type="transmembrane region" description="Helical" evidence="5">
    <location>
        <begin position="473"/>
        <end position="492"/>
    </location>
</feature>
<feature type="transmembrane region" description="Helical" evidence="5">
    <location>
        <begin position="419"/>
        <end position="439"/>
    </location>
</feature>
<keyword evidence="3 5" id="KW-1133">Transmembrane helix</keyword>
<dbReference type="Proteomes" id="UP001152803">
    <property type="component" value="Unassembled WGS sequence"/>
</dbReference>
<evidence type="ECO:0000256" key="2">
    <source>
        <dbReference type="ARBA" id="ARBA00022692"/>
    </source>
</evidence>
<feature type="transmembrane region" description="Helical" evidence="5">
    <location>
        <begin position="308"/>
        <end position="324"/>
    </location>
</feature>
<keyword evidence="6" id="KW-0732">Signal</keyword>
<dbReference type="OrthoDB" id="5967337at2759"/>
<keyword evidence="2 5" id="KW-0812">Transmembrane</keyword>
<protein>
    <recommendedName>
        <fullName evidence="7">TM7S3/TM198-like domain-containing protein</fullName>
    </recommendedName>
</protein>
<feature type="chain" id="PRO_5040444370" description="TM7S3/TM198-like domain-containing protein" evidence="6">
    <location>
        <begin position="21"/>
        <end position="555"/>
    </location>
</feature>
<feature type="transmembrane region" description="Helical" evidence="5">
    <location>
        <begin position="336"/>
        <end position="355"/>
    </location>
</feature>
<feature type="transmembrane region" description="Helical" evidence="5">
    <location>
        <begin position="284"/>
        <end position="301"/>
    </location>
</feature>
<keyword evidence="9" id="KW-1185">Reference proteome</keyword>
<organism evidence="8 9">
    <name type="scientific">Conger conger</name>
    <name type="common">Conger eel</name>
    <name type="synonym">Muraena conger</name>
    <dbReference type="NCBI Taxonomy" id="82655"/>
    <lineage>
        <taxon>Eukaryota</taxon>
        <taxon>Metazoa</taxon>
        <taxon>Chordata</taxon>
        <taxon>Craniata</taxon>
        <taxon>Vertebrata</taxon>
        <taxon>Euteleostomi</taxon>
        <taxon>Actinopterygii</taxon>
        <taxon>Neopterygii</taxon>
        <taxon>Teleostei</taxon>
        <taxon>Anguilliformes</taxon>
        <taxon>Congridae</taxon>
        <taxon>Conger</taxon>
    </lineage>
</organism>
<comment type="subcellular location">
    <subcellularLocation>
        <location evidence="1">Membrane</location>
        <topology evidence="1">Multi-pass membrane protein</topology>
    </subcellularLocation>
</comment>
<dbReference type="Pfam" id="PF25992">
    <property type="entry name" value="Ig_TM7SF3_N"/>
    <property type="match status" value="1"/>
</dbReference>
<feature type="signal peptide" evidence="6">
    <location>
        <begin position="1"/>
        <end position="20"/>
    </location>
</feature>
<feature type="transmembrane region" description="Helical" evidence="5">
    <location>
        <begin position="362"/>
        <end position="382"/>
    </location>
</feature>
<evidence type="ECO:0000256" key="4">
    <source>
        <dbReference type="ARBA" id="ARBA00023136"/>
    </source>
</evidence>
<dbReference type="EMBL" id="JAFJMO010000008">
    <property type="protein sequence ID" value="KAJ8268800.1"/>
    <property type="molecule type" value="Genomic_DNA"/>
</dbReference>
<reference evidence="8" key="1">
    <citation type="journal article" date="2023" name="Science">
        <title>Genome structures resolve the early diversification of teleost fishes.</title>
        <authorList>
            <person name="Parey E."/>
            <person name="Louis A."/>
            <person name="Montfort J."/>
            <person name="Bouchez O."/>
            <person name="Roques C."/>
            <person name="Iampietro C."/>
            <person name="Lluch J."/>
            <person name="Castinel A."/>
            <person name="Donnadieu C."/>
            <person name="Desvignes T."/>
            <person name="Floi Bucao C."/>
            <person name="Jouanno E."/>
            <person name="Wen M."/>
            <person name="Mejri S."/>
            <person name="Dirks R."/>
            <person name="Jansen H."/>
            <person name="Henkel C."/>
            <person name="Chen W.J."/>
            <person name="Zahm M."/>
            <person name="Cabau C."/>
            <person name="Klopp C."/>
            <person name="Thompson A.W."/>
            <person name="Robinson-Rechavi M."/>
            <person name="Braasch I."/>
            <person name="Lecointre G."/>
            <person name="Bobe J."/>
            <person name="Postlethwait J.H."/>
            <person name="Berthelot C."/>
            <person name="Roest Crollius H."/>
            <person name="Guiguen Y."/>
        </authorList>
    </citation>
    <scope>NUCLEOTIDE SEQUENCE</scope>
    <source>
        <tissue evidence="8">Blood</tissue>
    </source>
</reference>
<dbReference type="InterPro" id="IPR042502">
    <property type="entry name" value="TM7SF3"/>
</dbReference>
<evidence type="ECO:0000256" key="5">
    <source>
        <dbReference type="SAM" id="Phobius"/>
    </source>
</evidence>
<name>A0A9Q1DGA0_CONCO</name>
<feature type="transmembrane region" description="Helical" evidence="5">
    <location>
        <begin position="394"/>
        <end position="412"/>
    </location>
</feature>
<evidence type="ECO:0000256" key="3">
    <source>
        <dbReference type="ARBA" id="ARBA00022989"/>
    </source>
</evidence>
<feature type="domain" description="TM7S3/TM198-like" evidence="7">
    <location>
        <begin position="287"/>
        <end position="491"/>
    </location>
</feature>